<name>A0A5E4N6V9_9HEMI</name>
<dbReference type="AlphaFoldDB" id="A0A5E4N6V9"/>
<feature type="transmembrane region" description="Helical" evidence="2">
    <location>
        <begin position="31"/>
        <end position="47"/>
    </location>
</feature>
<dbReference type="EMBL" id="CABPRJ010001896">
    <property type="protein sequence ID" value="VVC39677.1"/>
    <property type="molecule type" value="Genomic_DNA"/>
</dbReference>
<keyword evidence="2" id="KW-1133">Transmembrane helix</keyword>
<protein>
    <submittedName>
        <fullName evidence="3">Uncharacterized protein</fullName>
    </submittedName>
</protein>
<organism evidence="3 4">
    <name type="scientific">Cinara cedri</name>
    <dbReference type="NCBI Taxonomy" id="506608"/>
    <lineage>
        <taxon>Eukaryota</taxon>
        <taxon>Metazoa</taxon>
        <taxon>Ecdysozoa</taxon>
        <taxon>Arthropoda</taxon>
        <taxon>Hexapoda</taxon>
        <taxon>Insecta</taxon>
        <taxon>Pterygota</taxon>
        <taxon>Neoptera</taxon>
        <taxon>Paraneoptera</taxon>
        <taxon>Hemiptera</taxon>
        <taxon>Sternorrhyncha</taxon>
        <taxon>Aphidomorpha</taxon>
        <taxon>Aphidoidea</taxon>
        <taxon>Aphididae</taxon>
        <taxon>Lachninae</taxon>
        <taxon>Cinara</taxon>
    </lineage>
</organism>
<accession>A0A5E4N6V9</accession>
<dbReference type="OrthoDB" id="10059103at2759"/>
<evidence type="ECO:0000313" key="3">
    <source>
        <dbReference type="EMBL" id="VVC39677.1"/>
    </source>
</evidence>
<feature type="region of interest" description="Disordered" evidence="1">
    <location>
        <begin position="387"/>
        <end position="406"/>
    </location>
</feature>
<evidence type="ECO:0000256" key="2">
    <source>
        <dbReference type="SAM" id="Phobius"/>
    </source>
</evidence>
<keyword evidence="2" id="KW-0472">Membrane</keyword>
<sequence>MDQVCVSSNKYIGRKSSLEIKLKNFVKKFKIIWILCVMIIALQNYTINQYARAVLKLTIIQFIDLDSFKNLLQDSCLIYKEIPKRELTKSDCYTCEIIEQVDIIQHPEEILEFYVDLDWPVAYESSIKTNITIKEIALTLLIGDFLPCDYESNLKIDPLRILDVKSKWFMHWRNCDDINGKTIRSLYRPDLFLSISSETWTIMSFNYTTVHYKKINVYYNSRVVVSQISGSFNYQLMPKYLCKEICKPLSGRLETYKTNTLIFNSFIWDFQYLPMNISSEREKASFFYTFNKYQTHNVKNPMTLHKNVMALQQHLTSVLCLSLCLTIELAYGSHLRKQRETTLMQFIKLLFYRLIYGFAKMIGLGEVVEEFGDGILAPPDSDYRLDIVDDNYDNNEDDDYYDDDEY</sequence>
<keyword evidence="2" id="KW-0812">Transmembrane</keyword>
<dbReference type="Proteomes" id="UP000325440">
    <property type="component" value="Unassembled WGS sequence"/>
</dbReference>
<keyword evidence="4" id="KW-1185">Reference proteome</keyword>
<proteinExistence type="predicted"/>
<evidence type="ECO:0000313" key="4">
    <source>
        <dbReference type="Proteomes" id="UP000325440"/>
    </source>
</evidence>
<evidence type="ECO:0000256" key="1">
    <source>
        <dbReference type="SAM" id="MobiDB-lite"/>
    </source>
</evidence>
<gene>
    <name evidence="3" type="ORF">CINCED_3A011772</name>
</gene>
<feature type="compositionally biased region" description="Acidic residues" evidence="1">
    <location>
        <begin position="388"/>
        <end position="406"/>
    </location>
</feature>
<reference evidence="3 4" key="1">
    <citation type="submission" date="2019-08" db="EMBL/GenBank/DDBJ databases">
        <authorList>
            <person name="Alioto T."/>
            <person name="Alioto T."/>
            <person name="Gomez Garrido J."/>
        </authorList>
    </citation>
    <scope>NUCLEOTIDE SEQUENCE [LARGE SCALE GENOMIC DNA]</scope>
</reference>